<organism evidence="1 2">
    <name type="scientific">Aspergillus steynii IBT 23096</name>
    <dbReference type="NCBI Taxonomy" id="1392250"/>
    <lineage>
        <taxon>Eukaryota</taxon>
        <taxon>Fungi</taxon>
        <taxon>Dikarya</taxon>
        <taxon>Ascomycota</taxon>
        <taxon>Pezizomycotina</taxon>
        <taxon>Eurotiomycetes</taxon>
        <taxon>Eurotiomycetidae</taxon>
        <taxon>Eurotiales</taxon>
        <taxon>Aspergillaceae</taxon>
        <taxon>Aspergillus</taxon>
        <taxon>Aspergillus subgen. Circumdati</taxon>
    </lineage>
</organism>
<dbReference type="VEuPathDB" id="FungiDB:P170DRAFT_477112"/>
<accession>A0A2I2G6J1</accession>
<dbReference type="EMBL" id="MSFO01000005">
    <property type="protein sequence ID" value="PLB48497.1"/>
    <property type="molecule type" value="Genomic_DNA"/>
</dbReference>
<proteinExistence type="predicted"/>
<dbReference type="Proteomes" id="UP000234275">
    <property type="component" value="Unassembled WGS sequence"/>
</dbReference>
<dbReference type="AlphaFoldDB" id="A0A2I2G6J1"/>
<dbReference type="RefSeq" id="XP_024703799.1">
    <property type="nucleotide sequence ID" value="XM_024853417.1"/>
</dbReference>
<name>A0A2I2G6J1_9EURO</name>
<dbReference type="OrthoDB" id="1606438at2759"/>
<protein>
    <submittedName>
        <fullName evidence="1">Uncharacterized protein</fullName>
    </submittedName>
</protein>
<evidence type="ECO:0000313" key="2">
    <source>
        <dbReference type="Proteomes" id="UP000234275"/>
    </source>
</evidence>
<reference evidence="1 2" key="1">
    <citation type="submission" date="2016-12" db="EMBL/GenBank/DDBJ databases">
        <title>The genomes of Aspergillus section Nigri reveals drivers in fungal speciation.</title>
        <authorList>
            <consortium name="DOE Joint Genome Institute"/>
            <person name="Vesth T.C."/>
            <person name="Nybo J."/>
            <person name="Theobald S."/>
            <person name="Brandl J."/>
            <person name="Frisvad J.C."/>
            <person name="Nielsen K.F."/>
            <person name="Lyhne E.K."/>
            <person name="Kogle M.E."/>
            <person name="Kuo A."/>
            <person name="Riley R."/>
            <person name="Clum A."/>
            <person name="Nolan M."/>
            <person name="Lipzen A."/>
            <person name="Salamov A."/>
            <person name="Henrissat B."/>
            <person name="Wiebenga A."/>
            <person name="De Vries R.P."/>
            <person name="Grigoriev I.V."/>
            <person name="Mortensen U.H."/>
            <person name="Andersen M.R."/>
            <person name="Baker S.E."/>
        </authorList>
    </citation>
    <scope>NUCLEOTIDE SEQUENCE [LARGE SCALE GENOMIC DNA]</scope>
    <source>
        <strain evidence="1 2">IBT 23096</strain>
    </source>
</reference>
<keyword evidence="2" id="KW-1185">Reference proteome</keyword>
<gene>
    <name evidence="1" type="ORF">P170DRAFT_477112</name>
</gene>
<comment type="caution">
    <text evidence="1">The sequence shown here is derived from an EMBL/GenBank/DDBJ whole genome shotgun (WGS) entry which is preliminary data.</text>
</comment>
<sequence length="150" mass="16570">MSLGVIRRFDVANMLSPDQALSLAEIAARMGLREGRINHVLRYARLSRAQQGVCGSHYALDLVAIVRWGRFSRSLQGDLVVFKGFALADNVDRTLYDVLHDTICANRSANKTATFDRGPRFSAPQIVNGYDWAALGNLAGEWWISVDSTG</sequence>
<dbReference type="GeneID" id="36561115"/>
<evidence type="ECO:0000313" key="1">
    <source>
        <dbReference type="EMBL" id="PLB48497.1"/>
    </source>
</evidence>